<evidence type="ECO:0000313" key="1">
    <source>
        <dbReference type="EMBL" id="EFA44772.1"/>
    </source>
</evidence>
<comment type="caution">
    <text evidence="1">The sequence shown here is derived from an EMBL/GenBank/DDBJ whole genome shotgun (WGS) entry which is preliminary data.</text>
</comment>
<organism evidence="1 2">
    <name type="scientific">Hallella bergensis DSM 17361</name>
    <dbReference type="NCBI Taxonomy" id="585502"/>
    <lineage>
        <taxon>Bacteria</taxon>
        <taxon>Pseudomonadati</taxon>
        <taxon>Bacteroidota</taxon>
        <taxon>Bacteroidia</taxon>
        <taxon>Bacteroidales</taxon>
        <taxon>Prevotellaceae</taxon>
        <taxon>Hallella</taxon>
    </lineage>
</organism>
<sequence>MMSCVFKKKKARALRFFFVTLRAKQHNVNMNMILKRYLLCAAIMLASLNMSAANKPQTVYMYGFASSFNDSTVYFTEIIRVDSAYIDSKTKFLYGRNNYSYQLRDYLAKNGFDNATCITSFALNRKKAEKKYLSMRKRYLEGGHYTIKYLKNEDFVFLPIKAENEASGR</sequence>
<dbReference type="Proteomes" id="UP000003160">
    <property type="component" value="Unassembled WGS sequence"/>
</dbReference>
<proteinExistence type="predicted"/>
<gene>
    <name evidence="1" type="ORF">HMPREF0645_0837</name>
</gene>
<accession>D1PV52</accession>
<dbReference type="eggNOG" id="ENOG5033UYK">
    <property type="taxonomic scope" value="Bacteria"/>
</dbReference>
<dbReference type="AlphaFoldDB" id="D1PV52"/>
<protein>
    <submittedName>
        <fullName evidence="1">Uncharacterized protein</fullName>
    </submittedName>
</protein>
<dbReference type="EMBL" id="ACKS01000034">
    <property type="protein sequence ID" value="EFA44772.1"/>
    <property type="molecule type" value="Genomic_DNA"/>
</dbReference>
<reference evidence="1 2" key="1">
    <citation type="submission" date="2009-10" db="EMBL/GenBank/DDBJ databases">
        <authorList>
            <person name="Qin X."/>
            <person name="Bachman B."/>
            <person name="Battles P."/>
            <person name="Bell A."/>
            <person name="Bess C."/>
            <person name="Bickham C."/>
            <person name="Chaboub L."/>
            <person name="Chen D."/>
            <person name="Coyle M."/>
            <person name="Deiros D.R."/>
            <person name="Dinh H."/>
            <person name="Forbes L."/>
            <person name="Fowler G."/>
            <person name="Francisco L."/>
            <person name="Fu Q."/>
            <person name="Gubbala S."/>
            <person name="Hale W."/>
            <person name="Han Y."/>
            <person name="Hemphill L."/>
            <person name="Highlander S.K."/>
            <person name="Hirani K."/>
            <person name="Hogues M."/>
            <person name="Jackson L."/>
            <person name="Jakkamsetti A."/>
            <person name="Javaid M."/>
            <person name="Jiang H."/>
            <person name="Korchina V."/>
            <person name="Kovar C."/>
            <person name="Lara F."/>
            <person name="Lee S."/>
            <person name="Mata R."/>
            <person name="Mathew T."/>
            <person name="Moen C."/>
            <person name="Morales K."/>
            <person name="Munidasa M."/>
            <person name="Nazareth L."/>
            <person name="Ngo R."/>
            <person name="Nguyen L."/>
            <person name="Okwuonu G."/>
            <person name="Ongeri F."/>
            <person name="Patil S."/>
            <person name="Petrosino J."/>
            <person name="Pham C."/>
            <person name="Pham P."/>
            <person name="Pu L.-L."/>
            <person name="Puazo M."/>
            <person name="Raj R."/>
            <person name="Reid J."/>
            <person name="Rouhana J."/>
            <person name="Saada N."/>
            <person name="Shang Y."/>
            <person name="Simmons D."/>
            <person name="Thornton R."/>
            <person name="Warren J."/>
            <person name="Weissenberger G."/>
            <person name="Zhang J."/>
            <person name="Zhang L."/>
            <person name="Zhou C."/>
            <person name="Zhu D."/>
            <person name="Muzny D."/>
            <person name="Worley K."/>
            <person name="Gibbs R."/>
        </authorList>
    </citation>
    <scope>NUCLEOTIDE SEQUENCE [LARGE SCALE GENOMIC DNA]</scope>
    <source>
        <strain evidence="1 2">DSM 17361</strain>
    </source>
</reference>
<name>D1PV52_9BACT</name>
<dbReference type="HOGENOM" id="CLU_116702_0_0_10"/>
<evidence type="ECO:0000313" key="2">
    <source>
        <dbReference type="Proteomes" id="UP000003160"/>
    </source>
</evidence>
<keyword evidence="2" id="KW-1185">Reference proteome</keyword>